<proteinExistence type="predicted"/>
<evidence type="ECO:0000313" key="3">
    <source>
        <dbReference type="Proteomes" id="UP000784294"/>
    </source>
</evidence>
<evidence type="ECO:0000256" key="1">
    <source>
        <dbReference type="SAM" id="MobiDB-lite"/>
    </source>
</evidence>
<organism evidence="2 3">
    <name type="scientific">Protopolystoma xenopodis</name>
    <dbReference type="NCBI Taxonomy" id="117903"/>
    <lineage>
        <taxon>Eukaryota</taxon>
        <taxon>Metazoa</taxon>
        <taxon>Spiralia</taxon>
        <taxon>Lophotrochozoa</taxon>
        <taxon>Platyhelminthes</taxon>
        <taxon>Monogenea</taxon>
        <taxon>Polyopisthocotylea</taxon>
        <taxon>Polystomatidea</taxon>
        <taxon>Polystomatidae</taxon>
        <taxon>Protopolystoma</taxon>
    </lineage>
</organism>
<feature type="compositionally biased region" description="Low complexity" evidence="1">
    <location>
        <begin position="51"/>
        <end position="69"/>
    </location>
</feature>
<dbReference type="AlphaFoldDB" id="A0A448XLV0"/>
<comment type="caution">
    <text evidence="2">The sequence shown here is derived from an EMBL/GenBank/DDBJ whole genome shotgun (WGS) entry which is preliminary data.</text>
</comment>
<accession>A0A448XLV0</accession>
<protein>
    <submittedName>
        <fullName evidence="2">Uncharacterized protein</fullName>
    </submittedName>
</protein>
<dbReference type="EMBL" id="CAAALY010262428">
    <property type="protein sequence ID" value="VEL39750.1"/>
    <property type="molecule type" value="Genomic_DNA"/>
</dbReference>
<sequence length="121" mass="13699">MHTDKSRTRRRSPTLVSLNFQPVFLFETNPHKSSEKSVFPLSQEKNTSNRSSSSPPSSWHVPDLSLSLSRSPDTPCSTAVRRQEEVLPQIPQWNQSASRFHSRLPGRPPSSHDGVTYIQCE</sequence>
<evidence type="ECO:0000313" key="2">
    <source>
        <dbReference type="EMBL" id="VEL39750.1"/>
    </source>
</evidence>
<name>A0A448XLV0_9PLAT</name>
<reference evidence="2" key="1">
    <citation type="submission" date="2018-11" db="EMBL/GenBank/DDBJ databases">
        <authorList>
            <consortium name="Pathogen Informatics"/>
        </authorList>
    </citation>
    <scope>NUCLEOTIDE SEQUENCE</scope>
</reference>
<dbReference type="Proteomes" id="UP000784294">
    <property type="component" value="Unassembled WGS sequence"/>
</dbReference>
<feature type="region of interest" description="Disordered" evidence="1">
    <location>
        <begin position="31"/>
        <end position="121"/>
    </location>
</feature>
<keyword evidence="3" id="KW-1185">Reference proteome</keyword>
<gene>
    <name evidence="2" type="ORF">PXEA_LOCUS33190</name>
</gene>